<gene>
    <name evidence="1" type="ORF">TIFTF001_056524</name>
    <name evidence="2" type="ORF">TIFTF001_056526</name>
</gene>
<dbReference type="AlphaFoldDB" id="A0AA88JHZ3"/>
<reference evidence="2" key="1">
    <citation type="submission" date="2023-07" db="EMBL/GenBank/DDBJ databases">
        <title>draft genome sequence of fig (Ficus carica).</title>
        <authorList>
            <person name="Takahashi T."/>
            <person name="Nishimura K."/>
        </authorList>
    </citation>
    <scope>NUCLEOTIDE SEQUENCE</scope>
</reference>
<comment type="caution">
    <text evidence="2">The sequence shown here is derived from an EMBL/GenBank/DDBJ whole genome shotgun (WGS) entry which is preliminary data.</text>
</comment>
<evidence type="ECO:0000313" key="1">
    <source>
        <dbReference type="EMBL" id="GMN75450.1"/>
    </source>
</evidence>
<sequence length="44" mass="4533">MLAGAVGVLSGGAFGKLARTYPLPLSSLSLEDSAKLYIYLNSTS</sequence>
<evidence type="ECO:0000313" key="3">
    <source>
        <dbReference type="Proteomes" id="UP001187192"/>
    </source>
</evidence>
<accession>A0AA88JHZ3</accession>
<evidence type="ECO:0000313" key="2">
    <source>
        <dbReference type="EMBL" id="GMN75454.1"/>
    </source>
</evidence>
<organism evidence="2 3">
    <name type="scientific">Ficus carica</name>
    <name type="common">Common fig</name>
    <dbReference type="NCBI Taxonomy" id="3494"/>
    <lineage>
        <taxon>Eukaryota</taxon>
        <taxon>Viridiplantae</taxon>
        <taxon>Streptophyta</taxon>
        <taxon>Embryophyta</taxon>
        <taxon>Tracheophyta</taxon>
        <taxon>Spermatophyta</taxon>
        <taxon>Magnoliopsida</taxon>
        <taxon>eudicotyledons</taxon>
        <taxon>Gunneridae</taxon>
        <taxon>Pentapetalae</taxon>
        <taxon>rosids</taxon>
        <taxon>fabids</taxon>
        <taxon>Rosales</taxon>
        <taxon>Moraceae</taxon>
        <taxon>Ficeae</taxon>
        <taxon>Ficus</taxon>
    </lineage>
</organism>
<proteinExistence type="predicted"/>
<name>A0AA88JHZ3_FICCA</name>
<protein>
    <submittedName>
        <fullName evidence="2">Uncharacterized protein</fullName>
    </submittedName>
</protein>
<keyword evidence="3" id="KW-1185">Reference proteome</keyword>
<dbReference type="Proteomes" id="UP001187192">
    <property type="component" value="Unassembled WGS sequence"/>
</dbReference>
<dbReference type="EMBL" id="BTGU01021061">
    <property type="protein sequence ID" value="GMN75454.1"/>
    <property type="molecule type" value="Genomic_DNA"/>
</dbReference>
<dbReference type="EMBL" id="BTGU01021059">
    <property type="protein sequence ID" value="GMN75450.1"/>
    <property type="molecule type" value="Genomic_DNA"/>
</dbReference>